<evidence type="ECO:0000313" key="2">
    <source>
        <dbReference type="Proteomes" id="UP000651050"/>
    </source>
</evidence>
<dbReference type="Proteomes" id="UP000651050">
    <property type="component" value="Unassembled WGS sequence"/>
</dbReference>
<reference evidence="1" key="1">
    <citation type="submission" date="2020-11" db="EMBL/GenBank/DDBJ databases">
        <title>Bacterial whole genome sequence for Caenimonas sp. DR4.4.</title>
        <authorList>
            <person name="Le V."/>
            <person name="Ko S.-R."/>
            <person name="Ahn C.-Y."/>
            <person name="Oh H.-M."/>
        </authorList>
    </citation>
    <scope>NUCLEOTIDE SEQUENCE</scope>
    <source>
        <strain evidence="1">DR4.4</strain>
    </source>
</reference>
<dbReference type="PROSITE" id="PS51257">
    <property type="entry name" value="PROKAR_LIPOPROTEIN"/>
    <property type="match status" value="1"/>
</dbReference>
<dbReference type="RefSeq" id="WP_196987781.1">
    <property type="nucleotide sequence ID" value="NZ_JADWYS010000001.1"/>
</dbReference>
<accession>A0A931MIN6</accession>
<dbReference type="AlphaFoldDB" id="A0A931MIN6"/>
<proteinExistence type="predicted"/>
<dbReference type="EMBL" id="JADWYS010000001">
    <property type="protein sequence ID" value="MBG9390019.1"/>
    <property type="molecule type" value="Genomic_DNA"/>
</dbReference>
<name>A0A931MIN6_9BURK</name>
<gene>
    <name evidence="1" type="ORF">I5803_18455</name>
</gene>
<sequence>MNKTILAAAIVSIGAFGLAGCDVKKTQEGSVTPPKYEVTKKQEGDVTLPKYDVTTPDVKVGSAEKTVTVPTVKTEEKTIKVPTVDVTTAKEKEAAASAKR</sequence>
<comment type="caution">
    <text evidence="1">The sequence shown here is derived from an EMBL/GenBank/DDBJ whole genome shotgun (WGS) entry which is preliminary data.</text>
</comment>
<organism evidence="1 2">
    <name type="scientific">Caenimonas aquaedulcis</name>
    <dbReference type="NCBI Taxonomy" id="2793270"/>
    <lineage>
        <taxon>Bacteria</taxon>
        <taxon>Pseudomonadati</taxon>
        <taxon>Pseudomonadota</taxon>
        <taxon>Betaproteobacteria</taxon>
        <taxon>Burkholderiales</taxon>
        <taxon>Comamonadaceae</taxon>
        <taxon>Caenimonas</taxon>
    </lineage>
</organism>
<keyword evidence="2" id="KW-1185">Reference proteome</keyword>
<protein>
    <submittedName>
        <fullName evidence="1">Uncharacterized protein</fullName>
    </submittedName>
</protein>
<evidence type="ECO:0000313" key="1">
    <source>
        <dbReference type="EMBL" id="MBG9390019.1"/>
    </source>
</evidence>